<feature type="domain" description="Phospholipase D N-terminal" evidence="2">
    <location>
        <begin position="56"/>
        <end position="146"/>
    </location>
</feature>
<gene>
    <name evidence="3" type="ORF">QI031_14795</name>
</gene>
<organism evidence="3 4">
    <name type="scientific">Halotia branconii CENA392</name>
    <dbReference type="NCBI Taxonomy" id="1539056"/>
    <lineage>
        <taxon>Bacteria</taxon>
        <taxon>Bacillati</taxon>
        <taxon>Cyanobacteriota</taxon>
        <taxon>Cyanophyceae</taxon>
        <taxon>Nostocales</taxon>
        <taxon>Nodulariaceae</taxon>
        <taxon>Halotia</taxon>
    </lineage>
</organism>
<dbReference type="AlphaFoldDB" id="A0AAJ6NXZ7"/>
<sequence length="539" mass="61400">MKSKQPLQFNRRQFLLRSAVTAGGIITTNLVSKSPVFAQSPAFITSDKMRPAIPYGVACGDITDDRVIIWSRSDRPAKMLVEYSTSESFRHARRVVGPNALEDSDFTARLNLNNLPPNQQIFYRVIFQDLDYKNTYSAPVAGSFRTPPMYSKYGRYGRDVFFAWSGDTAGQGWGINPDFGGMKIYETMRKVNPDFFIHSGDNIYADGPIQSEVVLDDGKIWRNITTPEKSKVAETLTEFRGNYKYNLMDENIQRFNAEVPILSQWDDHETTNNWYPGEFLLSDDRYTVKDVSLLAQRARQAFLEYMPIGYKSNNTDKAKIYRSFNYGPSLEIFMLDERTYRGPNTPNNQPVQSKETEFLGRKQVQWLKKQLHKSKATWKVIASDMPLGLIVRDGSTDFEAWANGDGPALGRELQLADLLRFIKYSQIKNVVWLTADVHYAAAHYYDPNKAQFKDFKPFWEFVAGPLNSGTFGPNELENTFGPQLKFQSIPPGTKANRPPSEGLQFFGTVKISTYTEIMTVTLRNLAGEIIYSVDLPPEM</sequence>
<name>A0AAJ6NXZ7_9CYAN</name>
<dbReference type="InterPro" id="IPR038607">
    <property type="entry name" value="PhoD-like_sf"/>
</dbReference>
<dbReference type="InterPro" id="IPR052900">
    <property type="entry name" value="Phospholipid_Metab_Enz"/>
</dbReference>
<protein>
    <submittedName>
        <fullName evidence="3">Alkaline phosphatase D family protein</fullName>
    </submittedName>
</protein>
<dbReference type="Proteomes" id="UP001223520">
    <property type="component" value="Chromosome"/>
</dbReference>
<dbReference type="InterPro" id="IPR006311">
    <property type="entry name" value="TAT_signal"/>
</dbReference>
<evidence type="ECO:0000313" key="4">
    <source>
        <dbReference type="Proteomes" id="UP001223520"/>
    </source>
</evidence>
<dbReference type="Pfam" id="PF16655">
    <property type="entry name" value="PhoD_N"/>
    <property type="match status" value="1"/>
</dbReference>
<keyword evidence="4" id="KW-1185">Reference proteome</keyword>
<proteinExistence type="predicted"/>
<dbReference type="InterPro" id="IPR018946">
    <property type="entry name" value="PhoD-like_MPP"/>
</dbReference>
<dbReference type="PANTHER" id="PTHR43606">
    <property type="entry name" value="PHOSPHATASE, PUTATIVE (AFU_ORTHOLOGUE AFUA_6G08710)-RELATED"/>
    <property type="match status" value="1"/>
</dbReference>
<dbReference type="Gene3D" id="3.60.21.70">
    <property type="entry name" value="PhoD-like phosphatase"/>
    <property type="match status" value="1"/>
</dbReference>
<dbReference type="InterPro" id="IPR032093">
    <property type="entry name" value="PhoD_N"/>
</dbReference>
<evidence type="ECO:0000313" key="3">
    <source>
        <dbReference type="EMBL" id="WGV28819.1"/>
    </source>
</evidence>
<feature type="domain" description="PhoD-like phosphatase metallophosphatase" evidence="1">
    <location>
        <begin position="162"/>
        <end position="521"/>
    </location>
</feature>
<dbReference type="KEGG" id="hbq:QI031_14795"/>
<dbReference type="InterPro" id="IPR029052">
    <property type="entry name" value="Metallo-depent_PP-like"/>
</dbReference>
<reference evidence="3 4" key="1">
    <citation type="journal article" date="2023" name="Limnol Oceanogr Lett">
        <title>Environmental adaptations by the intertidal Antarctic cyanobacterium Halotia branconii CENA392 as revealed using long-read genome sequencing.</title>
        <authorList>
            <person name="Dextro R.B."/>
            <person name="Delbaje E."/>
            <person name="Freitas P.N.N."/>
            <person name="Geraldes V."/>
            <person name="Pinto E."/>
            <person name="Long P.F."/>
            <person name="Fiore M.F."/>
        </authorList>
    </citation>
    <scope>NUCLEOTIDE SEQUENCE [LARGE SCALE GENOMIC DNA]</scope>
    <source>
        <strain evidence="3 4">CENA392</strain>
    </source>
</reference>
<dbReference type="Pfam" id="PF09423">
    <property type="entry name" value="PhoD"/>
    <property type="match status" value="1"/>
</dbReference>
<dbReference type="PANTHER" id="PTHR43606:SF1">
    <property type="entry name" value="PHOD-LIKE PHOSPHATASE METALLOPHOSPHATASE DOMAIN-CONTAINING PROTEIN"/>
    <property type="match status" value="1"/>
</dbReference>
<dbReference type="SUPFAM" id="SSF56300">
    <property type="entry name" value="Metallo-dependent phosphatases"/>
    <property type="match status" value="1"/>
</dbReference>
<accession>A0AAJ6NXZ7</accession>
<dbReference type="CDD" id="cd07389">
    <property type="entry name" value="MPP_PhoD"/>
    <property type="match status" value="1"/>
</dbReference>
<dbReference type="PROSITE" id="PS51318">
    <property type="entry name" value="TAT"/>
    <property type="match status" value="1"/>
</dbReference>
<evidence type="ECO:0000259" key="2">
    <source>
        <dbReference type="Pfam" id="PF16655"/>
    </source>
</evidence>
<evidence type="ECO:0000259" key="1">
    <source>
        <dbReference type="Pfam" id="PF09423"/>
    </source>
</evidence>
<dbReference type="EMBL" id="CP124543">
    <property type="protein sequence ID" value="WGV28819.1"/>
    <property type="molecule type" value="Genomic_DNA"/>
</dbReference>
<dbReference type="Gene3D" id="2.60.40.380">
    <property type="entry name" value="Purple acid phosphatase-like, N-terminal"/>
    <property type="match status" value="1"/>
</dbReference>